<dbReference type="PANTHER" id="PTHR23235">
    <property type="entry name" value="KRUEPPEL-LIKE TRANSCRIPTION FACTOR"/>
    <property type="match status" value="1"/>
</dbReference>
<reference evidence="6 7" key="1">
    <citation type="submission" date="2013-11" db="EMBL/GenBank/DDBJ databases">
        <title>Opisthorchis viverrini - life in the bile duct.</title>
        <authorList>
            <person name="Young N.D."/>
            <person name="Nagarajan N."/>
            <person name="Lin S.J."/>
            <person name="Korhonen P.K."/>
            <person name="Jex A.R."/>
            <person name="Hall R.S."/>
            <person name="Safavi-Hemami H."/>
            <person name="Kaewkong W."/>
            <person name="Bertrand D."/>
            <person name="Gao S."/>
            <person name="Seet Q."/>
            <person name="Wongkham S."/>
            <person name="Teh B.T."/>
            <person name="Wongkham C."/>
            <person name="Intapan P.M."/>
            <person name="Maleewong W."/>
            <person name="Yang X."/>
            <person name="Hu M."/>
            <person name="Wang Z."/>
            <person name="Hofmann A."/>
            <person name="Sternberg P.W."/>
            <person name="Tan P."/>
            <person name="Wang J."/>
            <person name="Gasser R.B."/>
        </authorList>
    </citation>
    <scope>NUCLEOTIDE SEQUENCE [LARGE SCALE GENOMIC DNA]</scope>
</reference>
<evidence type="ECO:0000256" key="1">
    <source>
        <dbReference type="ARBA" id="ARBA00022723"/>
    </source>
</evidence>
<keyword evidence="3" id="KW-0862">Zinc</keyword>
<dbReference type="GO" id="GO:0000978">
    <property type="term" value="F:RNA polymerase II cis-regulatory region sequence-specific DNA binding"/>
    <property type="evidence" value="ECO:0007669"/>
    <property type="project" value="TreeGrafter"/>
</dbReference>
<dbReference type="GeneID" id="20318258"/>
<keyword evidence="2 4" id="KW-0863">Zinc-finger</keyword>
<proteinExistence type="predicted"/>
<gene>
    <name evidence="6" type="ORF">T265_04072</name>
</gene>
<evidence type="ECO:0000256" key="3">
    <source>
        <dbReference type="ARBA" id="ARBA00022833"/>
    </source>
</evidence>
<dbReference type="Gene3D" id="3.30.160.60">
    <property type="entry name" value="Classic Zinc Finger"/>
    <property type="match status" value="3"/>
</dbReference>
<dbReference type="FunFam" id="3.30.160.60:FF:000007">
    <property type="entry name" value="Basic krueppel-like factor 3"/>
    <property type="match status" value="1"/>
</dbReference>
<dbReference type="EMBL" id="KL596682">
    <property type="protein sequence ID" value="KER29223.1"/>
    <property type="molecule type" value="Genomic_DNA"/>
</dbReference>
<evidence type="ECO:0000256" key="2">
    <source>
        <dbReference type="ARBA" id="ARBA00022771"/>
    </source>
</evidence>
<dbReference type="GO" id="GO:0000981">
    <property type="term" value="F:DNA-binding transcription factor activity, RNA polymerase II-specific"/>
    <property type="evidence" value="ECO:0007669"/>
    <property type="project" value="TreeGrafter"/>
</dbReference>
<keyword evidence="1" id="KW-0479">Metal-binding</keyword>
<feature type="domain" description="C2H2-type" evidence="5">
    <location>
        <begin position="48"/>
        <end position="75"/>
    </location>
</feature>
<dbReference type="RefSeq" id="XP_009166982.1">
    <property type="nucleotide sequence ID" value="XM_009168718.1"/>
</dbReference>
<dbReference type="GO" id="GO:0008270">
    <property type="term" value="F:zinc ion binding"/>
    <property type="evidence" value="ECO:0007669"/>
    <property type="project" value="UniProtKB-KW"/>
</dbReference>
<feature type="domain" description="C2H2-type" evidence="5">
    <location>
        <begin position="76"/>
        <end position="105"/>
    </location>
</feature>
<dbReference type="KEGG" id="ovi:T265_04072"/>
<evidence type="ECO:0000313" key="7">
    <source>
        <dbReference type="Proteomes" id="UP000054324"/>
    </source>
</evidence>
<dbReference type="Pfam" id="PF00096">
    <property type="entry name" value="zf-C2H2"/>
    <property type="match status" value="2"/>
</dbReference>
<name>A0A074ZP93_OPIVI</name>
<evidence type="ECO:0000259" key="5">
    <source>
        <dbReference type="PROSITE" id="PS50157"/>
    </source>
</evidence>
<organism evidence="6 7">
    <name type="scientific">Opisthorchis viverrini</name>
    <name type="common">Southeast Asian liver fluke</name>
    <dbReference type="NCBI Taxonomy" id="6198"/>
    <lineage>
        <taxon>Eukaryota</taxon>
        <taxon>Metazoa</taxon>
        <taxon>Spiralia</taxon>
        <taxon>Lophotrochozoa</taxon>
        <taxon>Platyhelminthes</taxon>
        <taxon>Trematoda</taxon>
        <taxon>Digenea</taxon>
        <taxon>Opisthorchiida</taxon>
        <taxon>Opisthorchiata</taxon>
        <taxon>Opisthorchiidae</taxon>
        <taxon>Opisthorchis</taxon>
    </lineage>
</organism>
<dbReference type="InterPro" id="IPR036236">
    <property type="entry name" value="Znf_C2H2_sf"/>
</dbReference>
<dbReference type="PROSITE" id="PS50157">
    <property type="entry name" value="ZINC_FINGER_C2H2_2"/>
    <property type="match status" value="2"/>
</dbReference>
<evidence type="ECO:0000256" key="4">
    <source>
        <dbReference type="PROSITE-ProRule" id="PRU00042"/>
    </source>
</evidence>
<dbReference type="PANTHER" id="PTHR23235:SF177">
    <property type="entry name" value="C2H2-TYPE DOMAIN-CONTAINING PROTEIN"/>
    <property type="match status" value="1"/>
</dbReference>
<dbReference type="SMART" id="SM00355">
    <property type="entry name" value="ZnF_C2H2"/>
    <property type="match status" value="3"/>
</dbReference>
<sequence>MDTKTRGNKKYKKSMCVISENHKPNVGAVITNVADMNCAKSMRLRKLHLCDLCGKTYGKTSHLKAHIRWHNDERPFQCWYNFCSRAFTRSDELQRHIRTHTGEKRFFCEQCGKRFMRSDHLSLVSYGSSHEESLLEPLQAQATTTDYLLMRVIISLIAYTPDGAKFASPNQSTGSGFKYNETDVVAWRWSMSEKTDVAFPDADDGDYGNGVIW</sequence>
<dbReference type="SUPFAM" id="SSF57667">
    <property type="entry name" value="beta-beta-alpha zinc fingers"/>
    <property type="match status" value="1"/>
</dbReference>
<dbReference type="InterPro" id="IPR013087">
    <property type="entry name" value="Znf_C2H2_type"/>
</dbReference>
<dbReference type="CTD" id="20318258"/>
<keyword evidence="7" id="KW-1185">Reference proteome</keyword>
<dbReference type="AlphaFoldDB" id="A0A074ZP93"/>
<protein>
    <recommendedName>
        <fullName evidence="5">C2H2-type domain-containing protein</fullName>
    </recommendedName>
</protein>
<dbReference type="PROSITE" id="PS00028">
    <property type="entry name" value="ZINC_FINGER_C2H2_1"/>
    <property type="match status" value="2"/>
</dbReference>
<dbReference type="Proteomes" id="UP000054324">
    <property type="component" value="Unassembled WGS sequence"/>
</dbReference>
<evidence type="ECO:0000313" key="6">
    <source>
        <dbReference type="EMBL" id="KER29223.1"/>
    </source>
</evidence>
<dbReference type="STRING" id="6198.A0A074ZP93"/>
<dbReference type="OrthoDB" id="6365676at2759"/>
<accession>A0A074ZP93</accession>